<gene>
    <name evidence="2" type="ORF">PENTCL1PPCAC_11740</name>
</gene>
<evidence type="ECO:0000313" key="2">
    <source>
        <dbReference type="EMBL" id="GMS89565.1"/>
    </source>
</evidence>
<feature type="compositionally biased region" description="Acidic residues" evidence="1">
    <location>
        <begin position="617"/>
        <end position="632"/>
    </location>
</feature>
<feature type="non-terminal residue" evidence="2">
    <location>
        <position position="1"/>
    </location>
</feature>
<evidence type="ECO:0000256" key="1">
    <source>
        <dbReference type="SAM" id="MobiDB-lite"/>
    </source>
</evidence>
<keyword evidence="3" id="KW-1185">Reference proteome</keyword>
<feature type="compositionally biased region" description="Polar residues" evidence="1">
    <location>
        <begin position="589"/>
        <end position="599"/>
    </location>
</feature>
<dbReference type="AlphaFoldDB" id="A0AAV5TB05"/>
<accession>A0AAV5TB05</accession>
<sequence>QLRMSDRRISCNMDVSKSAIRSALECSDQVFTNIQLLELIRAEHRKELYYEFLRDSQGMEMEEIMGFLPLQKVNVKDDKFVIECQKLFSEGITSPGVIFPIFGINKNGICVAERVDTVFTVNEENIDYWILVCAVAYNKDKVKETLIYSQHPEMPHQAMKWDERIDLRNEPPGWKRHFECIKDILYVGEIDGIGQCPRNVLPIALAKVHFNSKNSKAVENIYILGASPCRMERSNIILRMKELTCKKGQVVRSVFDKIHLNGVSLHSRYAISEEEWPLHLYFDSYATLPHVFNSWILKGKLDMEKLLNEGNVQMPANFFYDHSNKMCSRDHPHLVYLNYYQVHPPNEEKKMMIDRLIDLERRGIILFSCVPQVTRSGHSLYAGIPPGEIANRLGLPTIERGCFHLIHAMPVSKGTYEKVDRRTELKEIFVSAPFAAKRKEMNRNCRASPEVIDLVSDSEEERIHDERIEKIPSLINEEEKRSEKEELLKRLQTAGIARTDQSIKDHIRFPSLHHPPIHHPSSSSLPPSIPPNITLSSTFHHLEVSPLSPLHPLPPPPHSTLPLFSSQSTRFNESLMHSPSIESSHPDISYSSYQRQLKQPPSMARVIPSKRRKDQDDNYDPCEMDVSDDESESNPVENRRKHFENKMKFVEKDEARREGIRDYEGPTNPVESTERERRPSTLVDLIDEENSDIECLTISPDHSKSSLKDGFRTLKKSAAKIALNARNTPRGTPGSEYTNEKQDFVVWNYKNKGAENKSYSLLPPSASIIVIDNELFKQMKLNEMTGLIKKLNVLSTDDEKRILVVVHDDYDSNELNVINPSILFTMDHKGECSNDAKVECCDRVRKMGEKGRAELIYLTPNVTRDLSKNNSLTNLGFKILNVLGMENELESSQYEDEY</sequence>
<reference evidence="2" key="1">
    <citation type="submission" date="2023-10" db="EMBL/GenBank/DDBJ databases">
        <title>Genome assembly of Pristionchus species.</title>
        <authorList>
            <person name="Yoshida K."/>
            <person name="Sommer R.J."/>
        </authorList>
    </citation>
    <scope>NUCLEOTIDE SEQUENCE</scope>
    <source>
        <strain evidence="2">RS0144</strain>
    </source>
</reference>
<evidence type="ECO:0000313" key="3">
    <source>
        <dbReference type="Proteomes" id="UP001432027"/>
    </source>
</evidence>
<organism evidence="2 3">
    <name type="scientific">Pristionchus entomophagus</name>
    <dbReference type="NCBI Taxonomy" id="358040"/>
    <lineage>
        <taxon>Eukaryota</taxon>
        <taxon>Metazoa</taxon>
        <taxon>Ecdysozoa</taxon>
        <taxon>Nematoda</taxon>
        <taxon>Chromadorea</taxon>
        <taxon>Rhabditida</taxon>
        <taxon>Rhabditina</taxon>
        <taxon>Diplogasteromorpha</taxon>
        <taxon>Diplogasteroidea</taxon>
        <taxon>Neodiplogasteridae</taxon>
        <taxon>Pristionchus</taxon>
    </lineage>
</organism>
<dbReference type="EMBL" id="BTSX01000003">
    <property type="protein sequence ID" value="GMS89565.1"/>
    <property type="molecule type" value="Genomic_DNA"/>
</dbReference>
<name>A0AAV5TB05_9BILA</name>
<comment type="caution">
    <text evidence="2">The sequence shown here is derived from an EMBL/GenBank/DDBJ whole genome shotgun (WGS) entry which is preliminary data.</text>
</comment>
<protein>
    <recommendedName>
        <fullName evidence="4">SPOC domain-containing protein</fullName>
    </recommendedName>
</protein>
<proteinExistence type="predicted"/>
<evidence type="ECO:0008006" key="4">
    <source>
        <dbReference type="Google" id="ProtNLM"/>
    </source>
</evidence>
<dbReference type="Proteomes" id="UP001432027">
    <property type="component" value="Unassembled WGS sequence"/>
</dbReference>
<feature type="region of interest" description="Disordered" evidence="1">
    <location>
        <begin position="657"/>
        <end position="679"/>
    </location>
</feature>
<feature type="region of interest" description="Disordered" evidence="1">
    <location>
        <begin position="575"/>
        <end position="643"/>
    </location>
</feature>